<dbReference type="Proteomes" id="UP000265520">
    <property type="component" value="Unassembled WGS sequence"/>
</dbReference>
<gene>
    <name evidence="1" type="ORF">A2U01_0000745</name>
</gene>
<evidence type="ECO:0000313" key="2">
    <source>
        <dbReference type="Proteomes" id="UP000265520"/>
    </source>
</evidence>
<organism evidence="1 2">
    <name type="scientific">Trifolium medium</name>
    <dbReference type="NCBI Taxonomy" id="97028"/>
    <lineage>
        <taxon>Eukaryota</taxon>
        <taxon>Viridiplantae</taxon>
        <taxon>Streptophyta</taxon>
        <taxon>Embryophyta</taxon>
        <taxon>Tracheophyta</taxon>
        <taxon>Spermatophyta</taxon>
        <taxon>Magnoliopsida</taxon>
        <taxon>eudicotyledons</taxon>
        <taxon>Gunneridae</taxon>
        <taxon>Pentapetalae</taxon>
        <taxon>rosids</taxon>
        <taxon>fabids</taxon>
        <taxon>Fabales</taxon>
        <taxon>Fabaceae</taxon>
        <taxon>Papilionoideae</taxon>
        <taxon>50 kb inversion clade</taxon>
        <taxon>NPAAA clade</taxon>
        <taxon>Hologalegina</taxon>
        <taxon>IRL clade</taxon>
        <taxon>Trifolieae</taxon>
        <taxon>Trifolium</taxon>
    </lineage>
</organism>
<dbReference type="AlphaFoldDB" id="A0A392LYE1"/>
<reference evidence="1 2" key="1">
    <citation type="journal article" date="2018" name="Front. Plant Sci.">
        <title>Red Clover (Trifolium pratense) and Zigzag Clover (T. medium) - A Picture of Genomic Similarities and Differences.</title>
        <authorList>
            <person name="Dluhosova J."/>
            <person name="Istvanek J."/>
            <person name="Nedelnik J."/>
            <person name="Repkova J."/>
        </authorList>
    </citation>
    <scope>NUCLEOTIDE SEQUENCE [LARGE SCALE GENOMIC DNA]</scope>
    <source>
        <strain evidence="2">cv. 10/8</strain>
        <tissue evidence="1">Leaf</tissue>
    </source>
</reference>
<comment type="caution">
    <text evidence="1">The sequence shown here is derived from an EMBL/GenBank/DDBJ whole genome shotgun (WGS) entry which is preliminary data.</text>
</comment>
<sequence length="100" mass="11608">MAYREKFELLVAPLRREERVMLDSIFFNGLKEEIQAELKLYEYHDIADLMGRALLIEEKNDAIGKKGVSVRDRGDWKDRGGGMRFRSAGDYTKVKPKLKS</sequence>
<proteinExistence type="predicted"/>
<name>A0A392LYE1_9FABA</name>
<protein>
    <submittedName>
        <fullName evidence="1">Uncharacterized protein</fullName>
    </submittedName>
</protein>
<dbReference type="EMBL" id="LXQA010000558">
    <property type="protein sequence ID" value="MCH79983.1"/>
    <property type="molecule type" value="Genomic_DNA"/>
</dbReference>
<evidence type="ECO:0000313" key="1">
    <source>
        <dbReference type="EMBL" id="MCH79983.1"/>
    </source>
</evidence>
<keyword evidence="2" id="KW-1185">Reference proteome</keyword>
<accession>A0A392LYE1</accession>